<dbReference type="Proteomes" id="UP000188600">
    <property type="component" value="Unassembled WGS sequence"/>
</dbReference>
<gene>
    <name evidence="2" type="ORF">BVE84_06415</name>
    <name evidence="1" type="ORF">BVE86_05780</name>
</gene>
<dbReference type="InterPro" id="IPR036412">
    <property type="entry name" value="HAD-like_sf"/>
</dbReference>
<protein>
    <recommendedName>
        <fullName evidence="5">HAD family hydrolase</fullName>
    </recommendedName>
</protein>
<accession>A0AB36JPY9</accession>
<dbReference type="SFLD" id="SFLDG01140">
    <property type="entry name" value="C2.B:_Phosphomannomutase_and_P"/>
    <property type="match status" value="1"/>
</dbReference>
<dbReference type="RefSeq" id="WP_076996237.1">
    <property type="nucleotide sequence ID" value="NZ_MSPR01000011.1"/>
</dbReference>
<name>A0AB36JPY9_9STRE</name>
<sequence>MQQPRIKLIAFDMDGTFLDSQNDYDRERFAHVWRQLQERGIRVVAISGNQYQQIRSFFPDIHDQMTIVSEVGSVIVENGQRIAEYHFESETVEDLIGLLARKNLLHRCSISGLKALYFAQSAPEDFKQLITKHNYEWQEIDDLRRLPDDAFTILTLDVPEMDIQALVAELNERGKGKARAVSSGFNFIDIVQPTVNKGVALDFLAKRWQIEPSEMMAFGDSDNDLEMLLYADHSYAMAGSPKSVCQAARFQAPSNDVSGVLQVIEEVVLS</sequence>
<dbReference type="Gene3D" id="3.30.1240.10">
    <property type="match status" value="1"/>
</dbReference>
<dbReference type="GO" id="GO:0005829">
    <property type="term" value="C:cytosol"/>
    <property type="evidence" value="ECO:0007669"/>
    <property type="project" value="TreeGrafter"/>
</dbReference>
<proteinExistence type="predicted"/>
<dbReference type="NCBIfam" id="TIGR01484">
    <property type="entry name" value="HAD-SF-IIB"/>
    <property type="match status" value="1"/>
</dbReference>
<dbReference type="InterPro" id="IPR006379">
    <property type="entry name" value="HAD-SF_hydro_IIB"/>
</dbReference>
<evidence type="ECO:0000313" key="3">
    <source>
        <dbReference type="Proteomes" id="UP000188600"/>
    </source>
</evidence>
<dbReference type="GO" id="GO:0016791">
    <property type="term" value="F:phosphatase activity"/>
    <property type="evidence" value="ECO:0007669"/>
    <property type="project" value="UniProtKB-ARBA"/>
</dbReference>
<dbReference type="AlphaFoldDB" id="A0AB36JPY9"/>
<dbReference type="InterPro" id="IPR023214">
    <property type="entry name" value="HAD_sf"/>
</dbReference>
<dbReference type="Pfam" id="PF08282">
    <property type="entry name" value="Hydrolase_3"/>
    <property type="match status" value="1"/>
</dbReference>
<dbReference type="CDD" id="cd07518">
    <property type="entry name" value="HAD_YbiV-Like"/>
    <property type="match status" value="1"/>
</dbReference>
<dbReference type="PANTHER" id="PTHR10000">
    <property type="entry name" value="PHOSPHOSERINE PHOSPHATASE"/>
    <property type="match status" value="1"/>
</dbReference>
<keyword evidence="4" id="KW-1185">Reference proteome</keyword>
<dbReference type="InterPro" id="IPR000150">
    <property type="entry name" value="Cof"/>
</dbReference>
<dbReference type="SUPFAM" id="SSF56784">
    <property type="entry name" value="HAD-like"/>
    <property type="match status" value="1"/>
</dbReference>
<evidence type="ECO:0000313" key="1">
    <source>
        <dbReference type="EMBL" id="ONK27076.1"/>
    </source>
</evidence>
<reference evidence="3 4" key="1">
    <citation type="submission" date="2016-12" db="EMBL/GenBank/DDBJ databases">
        <authorList>
            <person name="Gulvik C.A."/>
        </authorList>
    </citation>
    <scope>NUCLEOTIDE SEQUENCE [LARGE SCALE GENOMIC DNA]</scope>
    <source>
        <strain evidence="2 4">12-5202</strain>
        <strain evidence="1 3">12-5291</strain>
    </source>
</reference>
<comment type="caution">
    <text evidence="1">The sequence shown here is derived from an EMBL/GenBank/DDBJ whole genome shotgun (WGS) entry which is preliminary data.</text>
</comment>
<organism evidence="1 3">
    <name type="scientific">Streptococcus azizii</name>
    <dbReference type="NCBI Taxonomy" id="1579424"/>
    <lineage>
        <taxon>Bacteria</taxon>
        <taxon>Bacillati</taxon>
        <taxon>Bacillota</taxon>
        <taxon>Bacilli</taxon>
        <taxon>Lactobacillales</taxon>
        <taxon>Streptococcaceae</taxon>
        <taxon>Streptococcus</taxon>
    </lineage>
</organism>
<dbReference type="Gene3D" id="3.40.50.1000">
    <property type="entry name" value="HAD superfamily/HAD-like"/>
    <property type="match status" value="1"/>
</dbReference>
<dbReference type="Proteomes" id="UP000188946">
    <property type="component" value="Unassembled WGS sequence"/>
</dbReference>
<dbReference type="PROSITE" id="PS01229">
    <property type="entry name" value="COF_2"/>
    <property type="match status" value="1"/>
</dbReference>
<dbReference type="SFLD" id="SFLDS00003">
    <property type="entry name" value="Haloacid_Dehalogenase"/>
    <property type="match status" value="1"/>
</dbReference>
<dbReference type="SFLD" id="SFLDG01144">
    <property type="entry name" value="C2.B.4:_PGP_Like"/>
    <property type="match status" value="1"/>
</dbReference>
<dbReference type="GO" id="GO:0000287">
    <property type="term" value="F:magnesium ion binding"/>
    <property type="evidence" value="ECO:0007669"/>
    <property type="project" value="TreeGrafter"/>
</dbReference>
<dbReference type="EMBL" id="MSPR01000011">
    <property type="protein sequence ID" value="ONK28509.1"/>
    <property type="molecule type" value="Genomic_DNA"/>
</dbReference>
<evidence type="ECO:0000313" key="2">
    <source>
        <dbReference type="EMBL" id="ONK28509.1"/>
    </source>
</evidence>
<evidence type="ECO:0008006" key="5">
    <source>
        <dbReference type="Google" id="ProtNLM"/>
    </source>
</evidence>
<evidence type="ECO:0000313" key="4">
    <source>
        <dbReference type="Proteomes" id="UP000188946"/>
    </source>
</evidence>
<dbReference type="EMBL" id="MSPT01000011">
    <property type="protein sequence ID" value="ONK27076.1"/>
    <property type="molecule type" value="Genomic_DNA"/>
</dbReference>
<dbReference type="PANTHER" id="PTHR10000:SF53">
    <property type="entry name" value="5-AMINO-6-(5-PHOSPHO-D-RIBITYLAMINO)URACIL PHOSPHATASE YBJI-RELATED"/>
    <property type="match status" value="1"/>
</dbReference>
<dbReference type="NCBIfam" id="TIGR00099">
    <property type="entry name" value="Cof-subfamily"/>
    <property type="match status" value="1"/>
</dbReference>